<evidence type="ECO:0000259" key="2">
    <source>
        <dbReference type="Pfam" id="PF13548"/>
    </source>
</evidence>
<evidence type="ECO:0000256" key="1">
    <source>
        <dbReference type="SAM" id="Phobius"/>
    </source>
</evidence>
<keyword evidence="1" id="KW-0812">Transmembrane</keyword>
<dbReference type="InterPro" id="IPR025196">
    <property type="entry name" value="DUF4126"/>
</dbReference>
<keyword evidence="1" id="KW-1133">Transmembrane helix</keyword>
<dbReference type="EMBL" id="FOZL01000001">
    <property type="protein sequence ID" value="SFS03043.1"/>
    <property type="molecule type" value="Genomic_DNA"/>
</dbReference>
<name>A0A1I6LI41_9BACT</name>
<organism evidence="3 4">
    <name type="scientific">Granulicella pectinivorans</name>
    <dbReference type="NCBI Taxonomy" id="474950"/>
    <lineage>
        <taxon>Bacteria</taxon>
        <taxon>Pseudomonadati</taxon>
        <taxon>Acidobacteriota</taxon>
        <taxon>Terriglobia</taxon>
        <taxon>Terriglobales</taxon>
        <taxon>Acidobacteriaceae</taxon>
        <taxon>Granulicella</taxon>
    </lineage>
</organism>
<evidence type="ECO:0000313" key="4">
    <source>
        <dbReference type="Proteomes" id="UP000199024"/>
    </source>
</evidence>
<sequence>MAVTVMTWLFAFPLLGFATGMRTMTPIAVLCWFAYFKYLPLQGTWGSWAAMLVSACIFTVFAFGEWIGDKLPQTPNRTDAFPLIARLTFGGLVGALAATGVRGPAIEGLILGVLGAAIGTFVGFMLRRSFAQHCGRDLPVAIIEDGIALLFAALSLHMITS</sequence>
<feature type="transmembrane region" description="Helical" evidence="1">
    <location>
        <begin position="105"/>
        <end position="126"/>
    </location>
</feature>
<feature type="transmembrane region" description="Helical" evidence="1">
    <location>
        <begin position="138"/>
        <end position="159"/>
    </location>
</feature>
<feature type="transmembrane region" description="Helical" evidence="1">
    <location>
        <begin position="80"/>
        <end position="99"/>
    </location>
</feature>
<keyword evidence="1" id="KW-0472">Membrane</keyword>
<evidence type="ECO:0000313" key="3">
    <source>
        <dbReference type="EMBL" id="SFS03043.1"/>
    </source>
</evidence>
<keyword evidence="4" id="KW-1185">Reference proteome</keyword>
<reference evidence="3 4" key="1">
    <citation type="submission" date="2016-10" db="EMBL/GenBank/DDBJ databases">
        <authorList>
            <person name="de Groot N.N."/>
        </authorList>
    </citation>
    <scope>NUCLEOTIDE SEQUENCE [LARGE SCALE GENOMIC DNA]</scope>
    <source>
        <strain evidence="3 4">DSM 21001</strain>
    </source>
</reference>
<protein>
    <submittedName>
        <fullName evidence="3">Uncharacterized membrane protein</fullName>
    </submittedName>
</protein>
<dbReference type="AlphaFoldDB" id="A0A1I6LI41"/>
<dbReference type="Proteomes" id="UP000199024">
    <property type="component" value="Unassembled WGS sequence"/>
</dbReference>
<dbReference type="STRING" id="474950.SAMN05421771_0736"/>
<dbReference type="OrthoDB" id="9812409at2"/>
<feature type="transmembrane region" description="Helical" evidence="1">
    <location>
        <begin position="47"/>
        <end position="68"/>
    </location>
</feature>
<dbReference type="RefSeq" id="WP_089836710.1">
    <property type="nucleotide sequence ID" value="NZ_FOZL01000001.1"/>
</dbReference>
<gene>
    <name evidence="3" type="ORF">SAMN05421771_0736</name>
</gene>
<dbReference type="Pfam" id="PF13548">
    <property type="entry name" value="DUF4126"/>
    <property type="match status" value="1"/>
</dbReference>
<feature type="domain" description="DUF4126" evidence="2">
    <location>
        <begin position="15"/>
        <end position="157"/>
    </location>
</feature>
<accession>A0A1I6LI41</accession>
<proteinExistence type="predicted"/>